<keyword evidence="2" id="KW-0732">Signal</keyword>
<organism evidence="3 4">
    <name type="scientific">Belnapia mucosa</name>
    <dbReference type="NCBI Taxonomy" id="2804532"/>
    <lineage>
        <taxon>Bacteria</taxon>
        <taxon>Pseudomonadati</taxon>
        <taxon>Pseudomonadota</taxon>
        <taxon>Alphaproteobacteria</taxon>
        <taxon>Acetobacterales</taxon>
        <taxon>Roseomonadaceae</taxon>
        <taxon>Belnapia</taxon>
    </lineage>
</organism>
<feature type="signal peptide" evidence="2">
    <location>
        <begin position="1"/>
        <end position="22"/>
    </location>
</feature>
<protein>
    <recommendedName>
        <fullName evidence="5">Lipoprotein</fullName>
    </recommendedName>
</protein>
<evidence type="ECO:0000313" key="3">
    <source>
        <dbReference type="EMBL" id="MBL6455222.1"/>
    </source>
</evidence>
<evidence type="ECO:0008006" key="5">
    <source>
        <dbReference type="Google" id="ProtNLM"/>
    </source>
</evidence>
<sequence length="74" mass="7580">MTRLLALLLPLLVLACSPAPSRAPGGLTRSEPPAPNTGLLRPEAGIDPGINTNPPSASPGMTPVIPPNPRIQAR</sequence>
<evidence type="ECO:0000256" key="2">
    <source>
        <dbReference type="SAM" id="SignalP"/>
    </source>
</evidence>
<evidence type="ECO:0000313" key="4">
    <source>
        <dbReference type="Proteomes" id="UP000606490"/>
    </source>
</evidence>
<comment type="caution">
    <text evidence="3">The sequence shown here is derived from an EMBL/GenBank/DDBJ whole genome shotgun (WGS) entry which is preliminary data.</text>
</comment>
<name>A0ABS1V0I7_9PROT</name>
<feature type="region of interest" description="Disordered" evidence="1">
    <location>
        <begin position="19"/>
        <end position="74"/>
    </location>
</feature>
<proteinExistence type="predicted"/>
<feature type="chain" id="PRO_5045126843" description="Lipoprotein" evidence="2">
    <location>
        <begin position="23"/>
        <end position="74"/>
    </location>
</feature>
<keyword evidence="4" id="KW-1185">Reference proteome</keyword>
<dbReference type="PROSITE" id="PS51257">
    <property type="entry name" value="PROKAR_LIPOPROTEIN"/>
    <property type="match status" value="1"/>
</dbReference>
<dbReference type="RefSeq" id="WP_202824935.1">
    <property type="nucleotide sequence ID" value="NZ_JAEUXJ010000002.1"/>
</dbReference>
<gene>
    <name evidence="3" type="ORF">JMJ55_07800</name>
</gene>
<accession>A0ABS1V0I7</accession>
<reference evidence="3 4" key="1">
    <citation type="submission" date="2021-01" db="EMBL/GenBank/DDBJ databases">
        <title>Belnapia mucosa sp. nov. and Belnapia arida sp. nov., isolated from the Tabernas Desert (Almeria, Spain).</title>
        <authorList>
            <person name="Molina-Menor E."/>
            <person name="Vidal-Verdu A."/>
            <person name="Calonge A."/>
            <person name="Satari L."/>
            <person name="Pereto Magraner J."/>
            <person name="Porcar Miralles M."/>
        </authorList>
    </citation>
    <scope>NUCLEOTIDE SEQUENCE [LARGE SCALE GENOMIC DNA]</scope>
    <source>
        <strain evidence="3 4">T6</strain>
    </source>
</reference>
<dbReference type="Proteomes" id="UP000606490">
    <property type="component" value="Unassembled WGS sequence"/>
</dbReference>
<feature type="compositionally biased region" description="Pro residues" evidence="1">
    <location>
        <begin position="64"/>
        <end position="74"/>
    </location>
</feature>
<dbReference type="EMBL" id="JAEUXJ010000002">
    <property type="protein sequence ID" value="MBL6455222.1"/>
    <property type="molecule type" value="Genomic_DNA"/>
</dbReference>
<evidence type="ECO:0000256" key="1">
    <source>
        <dbReference type="SAM" id="MobiDB-lite"/>
    </source>
</evidence>